<feature type="transmembrane region" description="Helical" evidence="7">
    <location>
        <begin position="103"/>
        <end position="124"/>
    </location>
</feature>
<keyword evidence="5 7" id="KW-1133">Transmembrane helix</keyword>
<evidence type="ECO:0000256" key="1">
    <source>
        <dbReference type="ARBA" id="ARBA00004651"/>
    </source>
</evidence>
<keyword evidence="3" id="KW-1003">Cell membrane</keyword>
<feature type="transmembrane region" description="Helical" evidence="7">
    <location>
        <begin position="183"/>
        <end position="202"/>
    </location>
</feature>
<evidence type="ECO:0000313" key="9">
    <source>
        <dbReference type="EMBL" id="CAB4332451.1"/>
    </source>
</evidence>
<dbReference type="GO" id="GO:0071916">
    <property type="term" value="F:dipeptide transmembrane transporter activity"/>
    <property type="evidence" value="ECO:0007669"/>
    <property type="project" value="TreeGrafter"/>
</dbReference>
<feature type="domain" description="ABC transmembrane type-1" evidence="8">
    <location>
        <begin position="97"/>
        <end position="302"/>
    </location>
</feature>
<dbReference type="CDD" id="cd06261">
    <property type="entry name" value="TM_PBP2"/>
    <property type="match status" value="1"/>
</dbReference>
<gene>
    <name evidence="9" type="ORF">UFOPK3574_00291</name>
</gene>
<feature type="transmembrane region" description="Helical" evidence="7">
    <location>
        <begin position="136"/>
        <end position="163"/>
    </location>
</feature>
<evidence type="ECO:0000256" key="6">
    <source>
        <dbReference type="ARBA" id="ARBA00023136"/>
    </source>
</evidence>
<evidence type="ECO:0000256" key="3">
    <source>
        <dbReference type="ARBA" id="ARBA00022475"/>
    </source>
</evidence>
<name>A0A6J5YQ76_9ZZZZ</name>
<dbReference type="Pfam" id="PF00528">
    <property type="entry name" value="BPD_transp_1"/>
    <property type="match status" value="1"/>
</dbReference>
<evidence type="ECO:0000256" key="5">
    <source>
        <dbReference type="ARBA" id="ARBA00022989"/>
    </source>
</evidence>
<accession>A0A6J5YQ76</accession>
<evidence type="ECO:0000259" key="8">
    <source>
        <dbReference type="PROSITE" id="PS50928"/>
    </source>
</evidence>
<dbReference type="PANTHER" id="PTHR43163">
    <property type="entry name" value="DIPEPTIDE TRANSPORT SYSTEM PERMEASE PROTEIN DPPB-RELATED"/>
    <property type="match status" value="1"/>
</dbReference>
<feature type="transmembrane region" description="Helical" evidence="7">
    <location>
        <begin position="237"/>
        <end position="263"/>
    </location>
</feature>
<dbReference type="GO" id="GO:0005886">
    <property type="term" value="C:plasma membrane"/>
    <property type="evidence" value="ECO:0007669"/>
    <property type="project" value="UniProtKB-SubCell"/>
</dbReference>
<protein>
    <submittedName>
        <fullName evidence="9">Unannotated protein</fullName>
    </submittedName>
</protein>
<dbReference type="PROSITE" id="PS50928">
    <property type="entry name" value="ABC_TM1"/>
    <property type="match status" value="1"/>
</dbReference>
<proteinExistence type="predicted"/>
<dbReference type="InterPro" id="IPR035906">
    <property type="entry name" value="MetI-like_sf"/>
</dbReference>
<dbReference type="InterPro" id="IPR045621">
    <property type="entry name" value="BPD_transp_1_N"/>
</dbReference>
<dbReference type="Gene3D" id="1.10.3720.10">
    <property type="entry name" value="MetI-like"/>
    <property type="match status" value="1"/>
</dbReference>
<dbReference type="InterPro" id="IPR000515">
    <property type="entry name" value="MetI-like"/>
</dbReference>
<evidence type="ECO:0000256" key="4">
    <source>
        <dbReference type="ARBA" id="ARBA00022692"/>
    </source>
</evidence>
<dbReference type="PANTHER" id="PTHR43163:SF6">
    <property type="entry name" value="DIPEPTIDE TRANSPORT SYSTEM PERMEASE PROTEIN DPPB-RELATED"/>
    <property type="match status" value="1"/>
</dbReference>
<evidence type="ECO:0000256" key="2">
    <source>
        <dbReference type="ARBA" id="ARBA00022448"/>
    </source>
</evidence>
<keyword evidence="2" id="KW-0813">Transport</keyword>
<comment type="subcellular location">
    <subcellularLocation>
        <location evidence="1">Cell membrane</location>
        <topology evidence="1">Multi-pass membrane protein</topology>
    </subcellularLocation>
</comment>
<dbReference type="EMBL" id="CAESAF010000016">
    <property type="protein sequence ID" value="CAB4332451.1"/>
    <property type="molecule type" value="Genomic_DNA"/>
</dbReference>
<keyword evidence="4 7" id="KW-0812">Transmembrane</keyword>
<dbReference type="Pfam" id="PF19300">
    <property type="entry name" value="BPD_transp_1_N"/>
    <property type="match status" value="1"/>
</dbReference>
<dbReference type="AlphaFoldDB" id="A0A6J5YQ76"/>
<feature type="transmembrane region" description="Helical" evidence="7">
    <location>
        <begin position="12"/>
        <end position="30"/>
    </location>
</feature>
<keyword evidence="6 7" id="KW-0472">Membrane</keyword>
<feature type="transmembrane region" description="Helical" evidence="7">
    <location>
        <begin position="283"/>
        <end position="309"/>
    </location>
</feature>
<organism evidence="9">
    <name type="scientific">freshwater metagenome</name>
    <dbReference type="NCBI Taxonomy" id="449393"/>
    <lineage>
        <taxon>unclassified sequences</taxon>
        <taxon>metagenomes</taxon>
        <taxon>ecological metagenomes</taxon>
    </lineage>
</organism>
<dbReference type="SUPFAM" id="SSF161098">
    <property type="entry name" value="MetI-like"/>
    <property type="match status" value="1"/>
</dbReference>
<evidence type="ECO:0000256" key="7">
    <source>
        <dbReference type="SAM" id="Phobius"/>
    </source>
</evidence>
<reference evidence="9" key="1">
    <citation type="submission" date="2020-05" db="EMBL/GenBank/DDBJ databases">
        <authorList>
            <person name="Chiriac C."/>
            <person name="Salcher M."/>
            <person name="Ghai R."/>
            <person name="Kavagutti S V."/>
        </authorList>
    </citation>
    <scope>NUCLEOTIDE SEQUENCE</scope>
</reference>
<sequence length="323" mass="34975">MGVFLVRRAASSLSVLALSVVLVFLSIRILPGDPVLAKLGAATEVTPEALVALREEAGLNRPLLVQLFSWISDAIRGDLGVSYFSQFPVTQLVAERIPVTLEVTFFIILIAVILALILAPLSTLKPGSIVDRVIGYYTSVGLSIPGFVVGIILILTFSLTLQWLPSRGFVPISENLVENLKLMILPSVTGGLTATPYLVRYLRASMLEIKQSPFVRTAEGKGLSSVRVLFRHILPNSLVPTLTMLGLIVGYTLSGVVVIEYMYGLPGIGSLAIESSFKRDYAVIQGVALTIISFFILTTFVFDILCGIVDPRLRLAKGQKSEI</sequence>